<gene>
    <name evidence="1" type="ORF">AYI68_g3893</name>
</gene>
<name>A0A1R0GYN3_9FUNG</name>
<evidence type="ECO:0000313" key="2">
    <source>
        <dbReference type="Proteomes" id="UP000187455"/>
    </source>
</evidence>
<keyword evidence="2" id="KW-1185">Reference proteome</keyword>
<dbReference type="EMBL" id="LSSL01002011">
    <property type="protein sequence ID" value="OLY81996.1"/>
    <property type="molecule type" value="Genomic_DNA"/>
</dbReference>
<dbReference type="AlphaFoldDB" id="A0A1R0GYN3"/>
<reference evidence="1 2" key="1">
    <citation type="journal article" date="2016" name="Mol. Biol. Evol.">
        <title>Genome-Wide Survey of Gut Fungi (Harpellales) Reveals the First Horizontally Transferred Ubiquitin Gene from a Mosquito Host.</title>
        <authorList>
            <person name="Wang Y."/>
            <person name="White M.M."/>
            <person name="Kvist S."/>
            <person name="Moncalvo J.M."/>
        </authorList>
    </citation>
    <scope>NUCLEOTIDE SEQUENCE [LARGE SCALE GENOMIC DNA]</scope>
    <source>
        <strain evidence="1 2">ALG-7-W6</strain>
    </source>
</reference>
<organism evidence="1 2">
    <name type="scientific">Smittium mucronatum</name>
    <dbReference type="NCBI Taxonomy" id="133383"/>
    <lineage>
        <taxon>Eukaryota</taxon>
        <taxon>Fungi</taxon>
        <taxon>Fungi incertae sedis</taxon>
        <taxon>Zoopagomycota</taxon>
        <taxon>Kickxellomycotina</taxon>
        <taxon>Harpellomycetes</taxon>
        <taxon>Harpellales</taxon>
        <taxon>Legeriomycetaceae</taxon>
        <taxon>Smittium</taxon>
    </lineage>
</organism>
<evidence type="ECO:0000313" key="1">
    <source>
        <dbReference type="EMBL" id="OLY81996.1"/>
    </source>
</evidence>
<proteinExistence type="predicted"/>
<accession>A0A1R0GYN3</accession>
<protein>
    <submittedName>
        <fullName evidence="1">Uncharacterized protein</fullName>
    </submittedName>
</protein>
<dbReference type="Proteomes" id="UP000187455">
    <property type="component" value="Unassembled WGS sequence"/>
</dbReference>
<comment type="caution">
    <text evidence="1">The sequence shown here is derived from an EMBL/GenBank/DDBJ whole genome shotgun (WGS) entry which is preliminary data.</text>
</comment>
<sequence length="127" mass="14388">MSFPMYPSLFTPNLEIASSSEKSRSPIPLPSVNNLLYARLPFPFWFRFLLSIIKQQTFDNIFPVPVNTQLKPALENSAIYENVCIVPAATSPKHPAFPSELPLSPNPEIFLGSFRLNTLFPRPKRLL</sequence>